<sequence length="240" mass="25198" precursor="true">MKRHRLLSIGIPVFVALLAIPAVQAKADVVFNFDNNTEFDGNVGIGMMMSATSTTAPDIGDTVTITTVDAYAPVYTDPFDGTTTGTVTATTNIGSNAIGINNPTYSNNAYDTLTGQTADESGDFNPGEAWVIEFDKNVMITEFNFSSIDGVDEFFDVTVEGNPTVFSFTDGTSGDDFADPLSGLVVAAGTDVTFAARGTIGGTNIRISEISVTVVAIPEPSSLAVLGLGGMMMFVRRRDA</sequence>
<dbReference type="AlphaFoldDB" id="A0A5C6DFK5"/>
<dbReference type="NCBIfam" id="TIGR02595">
    <property type="entry name" value="PEP_CTERM"/>
    <property type="match status" value="1"/>
</dbReference>
<dbReference type="EMBL" id="SJPY01000011">
    <property type="protein sequence ID" value="TWU34587.1"/>
    <property type="molecule type" value="Genomic_DNA"/>
</dbReference>
<evidence type="ECO:0000313" key="3">
    <source>
        <dbReference type="Proteomes" id="UP000315471"/>
    </source>
</evidence>
<dbReference type="Proteomes" id="UP000315471">
    <property type="component" value="Unassembled WGS sequence"/>
</dbReference>
<dbReference type="OrthoDB" id="262046at2"/>
<gene>
    <name evidence="2" type="ORF">Q31b_55420</name>
</gene>
<dbReference type="InterPro" id="IPR013424">
    <property type="entry name" value="Ice-binding_C"/>
</dbReference>
<reference evidence="2 3" key="1">
    <citation type="submission" date="2019-02" db="EMBL/GenBank/DDBJ databases">
        <title>Deep-cultivation of Planctomycetes and their phenomic and genomic characterization uncovers novel biology.</title>
        <authorList>
            <person name="Wiegand S."/>
            <person name="Jogler M."/>
            <person name="Boedeker C."/>
            <person name="Pinto D."/>
            <person name="Vollmers J."/>
            <person name="Rivas-Marin E."/>
            <person name="Kohn T."/>
            <person name="Peeters S.H."/>
            <person name="Heuer A."/>
            <person name="Rast P."/>
            <person name="Oberbeckmann S."/>
            <person name="Bunk B."/>
            <person name="Jeske O."/>
            <person name="Meyerdierks A."/>
            <person name="Storesund J.E."/>
            <person name="Kallscheuer N."/>
            <person name="Luecker S."/>
            <person name="Lage O.M."/>
            <person name="Pohl T."/>
            <person name="Merkel B.J."/>
            <person name="Hornburger P."/>
            <person name="Mueller R.-W."/>
            <person name="Bruemmer F."/>
            <person name="Labrenz M."/>
            <person name="Spormann A.M."/>
            <person name="Op Den Camp H."/>
            <person name="Overmann J."/>
            <person name="Amann R."/>
            <person name="Jetten M.S.M."/>
            <person name="Mascher T."/>
            <person name="Medema M.H."/>
            <person name="Devos D.P."/>
            <person name="Kaster A.-K."/>
            <person name="Ovreas L."/>
            <person name="Rohde M."/>
            <person name="Galperin M.Y."/>
            <person name="Jogler C."/>
        </authorList>
    </citation>
    <scope>NUCLEOTIDE SEQUENCE [LARGE SCALE GENOMIC DNA]</scope>
    <source>
        <strain evidence="2 3">Q31b</strain>
    </source>
</reference>
<name>A0A5C6DFK5_9BACT</name>
<comment type="caution">
    <text evidence="2">The sequence shown here is derived from an EMBL/GenBank/DDBJ whole genome shotgun (WGS) entry which is preliminary data.</text>
</comment>
<proteinExistence type="predicted"/>
<keyword evidence="3" id="KW-1185">Reference proteome</keyword>
<organism evidence="2 3">
    <name type="scientific">Novipirellula aureliae</name>
    <dbReference type="NCBI Taxonomy" id="2527966"/>
    <lineage>
        <taxon>Bacteria</taxon>
        <taxon>Pseudomonadati</taxon>
        <taxon>Planctomycetota</taxon>
        <taxon>Planctomycetia</taxon>
        <taxon>Pirellulales</taxon>
        <taxon>Pirellulaceae</taxon>
        <taxon>Novipirellula</taxon>
    </lineage>
</organism>
<dbReference type="RefSeq" id="WP_146602611.1">
    <property type="nucleotide sequence ID" value="NZ_SJPY01000011.1"/>
</dbReference>
<accession>A0A5C6DFK5</accession>
<evidence type="ECO:0000313" key="2">
    <source>
        <dbReference type="EMBL" id="TWU34587.1"/>
    </source>
</evidence>
<evidence type="ECO:0000256" key="1">
    <source>
        <dbReference type="SAM" id="SignalP"/>
    </source>
</evidence>
<feature type="signal peptide" evidence="1">
    <location>
        <begin position="1"/>
        <end position="27"/>
    </location>
</feature>
<feature type="chain" id="PRO_5022862628" evidence="1">
    <location>
        <begin position="28"/>
        <end position="240"/>
    </location>
</feature>
<protein>
    <submittedName>
        <fullName evidence="2">Uncharacterized protein</fullName>
    </submittedName>
</protein>
<keyword evidence="1" id="KW-0732">Signal</keyword>